<evidence type="ECO:0000313" key="3">
    <source>
        <dbReference type="Proteomes" id="UP000289184"/>
    </source>
</evidence>
<dbReference type="Proteomes" id="UP000289184">
    <property type="component" value="Unassembled WGS sequence"/>
</dbReference>
<dbReference type="OrthoDB" id="6579773at2"/>
<keyword evidence="3" id="KW-1185">Reference proteome</keyword>
<reference evidence="2 3" key="1">
    <citation type="submission" date="2018-07" db="EMBL/GenBank/DDBJ databases">
        <authorList>
            <person name="Peeters C."/>
        </authorList>
    </citation>
    <scope>NUCLEOTIDE SEQUENCE [LARGE SCALE GENOMIC DNA]</scope>
    <source>
        <strain evidence="2 3">LMG 3411</strain>
    </source>
</reference>
<feature type="region of interest" description="Disordered" evidence="1">
    <location>
        <begin position="75"/>
        <end position="95"/>
    </location>
</feature>
<organism evidence="2 3">
    <name type="scientific">Achromobacter agilis</name>
    <dbReference type="NCBI Taxonomy" id="1353888"/>
    <lineage>
        <taxon>Bacteria</taxon>
        <taxon>Pseudomonadati</taxon>
        <taxon>Pseudomonadota</taxon>
        <taxon>Betaproteobacteria</taxon>
        <taxon>Burkholderiales</taxon>
        <taxon>Alcaligenaceae</taxon>
        <taxon>Achromobacter</taxon>
    </lineage>
</organism>
<dbReference type="RefSeq" id="WP_129526892.1">
    <property type="nucleotide sequence ID" value="NZ_UFQB01000005.1"/>
</dbReference>
<dbReference type="EMBL" id="UFQB01000005">
    <property type="protein sequence ID" value="SSW64545.1"/>
    <property type="molecule type" value="Genomic_DNA"/>
</dbReference>
<name>A0A446C9L3_9BURK</name>
<protein>
    <submittedName>
        <fullName evidence="2">Uncharacterized protein</fullName>
    </submittedName>
</protein>
<dbReference type="AlphaFoldDB" id="A0A446C9L3"/>
<evidence type="ECO:0000256" key="1">
    <source>
        <dbReference type="SAM" id="MobiDB-lite"/>
    </source>
</evidence>
<gene>
    <name evidence="2" type="ORF">AGI3411_01643</name>
</gene>
<accession>A0A446C9L3</accession>
<evidence type="ECO:0000313" key="2">
    <source>
        <dbReference type="EMBL" id="SSW64545.1"/>
    </source>
</evidence>
<sequence>MPVHRLVIMRNGRLVGHFESTAASTLADSKEIASRLPPADGYQVSLQVAAGERRLLESSPAGIRLLASETLFKSVPEEPPSNADGHAFRWPEPLP</sequence>
<proteinExistence type="predicted"/>